<reference evidence="3" key="1">
    <citation type="submission" date="2022-10" db="EMBL/GenBank/DDBJ databases">
        <title>WGS of marine actinomycetes from Thailand.</title>
        <authorList>
            <person name="Thawai C."/>
        </authorList>
    </citation>
    <scope>NUCLEOTIDE SEQUENCE</scope>
    <source>
        <strain evidence="3">SW21</strain>
    </source>
</reference>
<accession>A0A9X3I515</accession>
<organism evidence="3 4">
    <name type="scientific">Gordonia aquimaris</name>
    <dbReference type="NCBI Taxonomy" id="2984863"/>
    <lineage>
        <taxon>Bacteria</taxon>
        <taxon>Bacillati</taxon>
        <taxon>Actinomycetota</taxon>
        <taxon>Actinomycetes</taxon>
        <taxon>Mycobacteriales</taxon>
        <taxon>Gordoniaceae</taxon>
        <taxon>Gordonia</taxon>
    </lineage>
</organism>
<evidence type="ECO:0000313" key="4">
    <source>
        <dbReference type="Proteomes" id="UP001143347"/>
    </source>
</evidence>
<dbReference type="Pfam" id="PF03780">
    <property type="entry name" value="Asp23"/>
    <property type="match status" value="1"/>
</dbReference>
<evidence type="ECO:0000256" key="2">
    <source>
        <dbReference type="SAM" id="MobiDB-lite"/>
    </source>
</evidence>
<dbReference type="Proteomes" id="UP001143347">
    <property type="component" value="Unassembled WGS sequence"/>
</dbReference>
<keyword evidence="4" id="KW-1185">Reference proteome</keyword>
<gene>
    <name evidence="3" type="ORF">OSB52_11815</name>
</gene>
<feature type="compositionally biased region" description="Basic and acidic residues" evidence="2">
    <location>
        <begin position="30"/>
        <end position="39"/>
    </location>
</feature>
<sequence>MSDTTSRTQSATIERERPSAATGGVGTSLVHKDPAGDRGRTSISDIVVAKIAGIATREIDGVQDVGGAAERVVGRVREALPGATTSTTQGIAVEVGERQAAVDVSIVADYGVAIHQLAAAIRRNVITAIEQMTGLEVTEVNVTVHDIRFEDDDEGVDETPRVQ</sequence>
<dbReference type="PANTHER" id="PTHR34297">
    <property type="entry name" value="HYPOTHETICAL CYTOSOLIC PROTEIN-RELATED"/>
    <property type="match status" value="1"/>
</dbReference>
<proteinExistence type="inferred from homology"/>
<dbReference type="AlphaFoldDB" id="A0A9X3I515"/>
<comment type="similarity">
    <text evidence="1">Belongs to the asp23 family.</text>
</comment>
<dbReference type="RefSeq" id="WP_235722409.1">
    <property type="nucleotide sequence ID" value="NZ_JAPKFM010000010.1"/>
</dbReference>
<feature type="compositionally biased region" description="Polar residues" evidence="2">
    <location>
        <begin position="1"/>
        <end position="12"/>
    </location>
</feature>
<name>A0A9X3I515_9ACTN</name>
<evidence type="ECO:0000256" key="1">
    <source>
        <dbReference type="ARBA" id="ARBA00005721"/>
    </source>
</evidence>
<protein>
    <submittedName>
        <fullName evidence="3">Asp23/Gls24 family envelope stress response protein</fullName>
    </submittedName>
</protein>
<dbReference type="InterPro" id="IPR005531">
    <property type="entry name" value="Asp23"/>
</dbReference>
<feature type="region of interest" description="Disordered" evidence="2">
    <location>
        <begin position="1"/>
        <end position="39"/>
    </location>
</feature>
<evidence type="ECO:0000313" key="3">
    <source>
        <dbReference type="EMBL" id="MCX2964781.1"/>
    </source>
</evidence>
<dbReference type="PANTHER" id="PTHR34297:SF3">
    <property type="entry name" value="ALKALINE SHOCK PROTEIN 23"/>
    <property type="match status" value="1"/>
</dbReference>
<comment type="caution">
    <text evidence="3">The sequence shown here is derived from an EMBL/GenBank/DDBJ whole genome shotgun (WGS) entry which is preliminary data.</text>
</comment>
<dbReference type="EMBL" id="JAPKFM010000010">
    <property type="protein sequence ID" value="MCX2964781.1"/>
    <property type="molecule type" value="Genomic_DNA"/>
</dbReference>